<dbReference type="InterPro" id="IPR006311">
    <property type="entry name" value="TAT_signal"/>
</dbReference>
<proteinExistence type="inferred from homology"/>
<dbReference type="GO" id="GO:0006865">
    <property type="term" value="P:amino acid transport"/>
    <property type="evidence" value="ECO:0007669"/>
    <property type="project" value="UniProtKB-KW"/>
</dbReference>
<protein>
    <submittedName>
        <fullName evidence="5">ABC transporter permease</fullName>
    </submittedName>
</protein>
<dbReference type="SUPFAM" id="SSF53822">
    <property type="entry name" value="Periplasmic binding protein-like I"/>
    <property type="match status" value="1"/>
</dbReference>
<organism evidence="5 6">
    <name type="scientific">Rhodopila globiformis</name>
    <name type="common">Rhodopseudomonas globiformis</name>
    <dbReference type="NCBI Taxonomy" id="1071"/>
    <lineage>
        <taxon>Bacteria</taxon>
        <taxon>Pseudomonadati</taxon>
        <taxon>Pseudomonadota</taxon>
        <taxon>Alphaproteobacteria</taxon>
        <taxon>Acetobacterales</taxon>
        <taxon>Acetobacteraceae</taxon>
        <taxon>Rhodopila</taxon>
    </lineage>
</organism>
<dbReference type="EMBL" id="NHRY01000033">
    <property type="protein sequence ID" value="PPQ39506.1"/>
    <property type="molecule type" value="Genomic_DNA"/>
</dbReference>
<accession>A0A2S6NNS9</accession>
<keyword evidence="3" id="KW-0813">Transport</keyword>
<evidence type="ECO:0000256" key="1">
    <source>
        <dbReference type="ARBA" id="ARBA00010062"/>
    </source>
</evidence>
<dbReference type="CDD" id="cd06327">
    <property type="entry name" value="PBP1_SBP-like"/>
    <property type="match status" value="1"/>
</dbReference>
<dbReference type="InterPro" id="IPR051010">
    <property type="entry name" value="BCAA_transport"/>
</dbReference>
<dbReference type="OrthoDB" id="7237299at2"/>
<dbReference type="AlphaFoldDB" id="A0A2S6NNS9"/>
<evidence type="ECO:0000313" key="5">
    <source>
        <dbReference type="EMBL" id="PPQ39506.1"/>
    </source>
</evidence>
<evidence type="ECO:0000256" key="2">
    <source>
        <dbReference type="ARBA" id="ARBA00022729"/>
    </source>
</evidence>
<keyword evidence="3" id="KW-0029">Amino-acid transport</keyword>
<evidence type="ECO:0000256" key="3">
    <source>
        <dbReference type="ARBA" id="ARBA00022970"/>
    </source>
</evidence>
<dbReference type="PANTHER" id="PTHR30483">
    <property type="entry name" value="LEUCINE-SPECIFIC-BINDING PROTEIN"/>
    <property type="match status" value="1"/>
</dbReference>
<keyword evidence="6" id="KW-1185">Reference proteome</keyword>
<gene>
    <name evidence="5" type="ORF">CCS01_01360</name>
</gene>
<comment type="similarity">
    <text evidence="1">Belongs to the leucine-binding protein family.</text>
</comment>
<dbReference type="InterPro" id="IPR028082">
    <property type="entry name" value="Peripla_BP_I"/>
</dbReference>
<dbReference type="InterPro" id="IPR028081">
    <property type="entry name" value="Leu-bd"/>
</dbReference>
<dbReference type="Pfam" id="PF13458">
    <property type="entry name" value="Peripla_BP_6"/>
    <property type="match status" value="1"/>
</dbReference>
<dbReference type="PANTHER" id="PTHR30483:SF6">
    <property type="entry name" value="PERIPLASMIC BINDING PROTEIN OF ABC TRANSPORTER FOR NATURAL AMINO ACIDS"/>
    <property type="match status" value="1"/>
</dbReference>
<reference evidence="5 6" key="1">
    <citation type="journal article" date="2018" name="Arch. Microbiol.">
        <title>New insights into the metabolic potential of the phototrophic purple bacterium Rhodopila globiformis DSM 161(T) from its draft genome sequence and evidence for a vanadium-dependent nitrogenase.</title>
        <authorList>
            <person name="Imhoff J.F."/>
            <person name="Rahn T."/>
            <person name="Kunzel S."/>
            <person name="Neulinger S.C."/>
        </authorList>
    </citation>
    <scope>NUCLEOTIDE SEQUENCE [LARGE SCALE GENOMIC DNA]</scope>
    <source>
        <strain evidence="5 6">DSM 161</strain>
    </source>
</reference>
<keyword evidence="2" id="KW-0732">Signal</keyword>
<dbReference type="RefSeq" id="WP_104517045.1">
    <property type="nucleotide sequence ID" value="NZ_NHRY01000033.1"/>
</dbReference>
<evidence type="ECO:0000313" key="6">
    <source>
        <dbReference type="Proteomes" id="UP000239724"/>
    </source>
</evidence>
<evidence type="ECO:0000259" key="4">
    <source>
        <dbReference type="Pfam" id="PF13458"/>
    </source>
</evidence>
<dbReference type="Gene3D" id="3.40.50.2300">
    <property type="match status" value="2"/>
</dbReference>
<dbReference type="PROSITE" id="PS51318">
    <property type="entry name" value="TAT"/>
    <property type="match status" value="1"/>
</dbReference>
<sequence>MITTRRSFVGSAAALTLAPLARARAQGRPKITIGVLTDLSGTYRDNTGPTSVAATQLAVEEMRPHLDCDVAVISADHQNKPDVASAIVRQWFDSGVDVAADVPTSSVALAVAEVAKEKDKLMLNASAAAAALTDSQCSPNTIVWSFDTYENAVSTGGSIVHEGFKSWYFITADYAFGQSLEQLTSQVVKKGGGEVKGAVRYPFPETTDFSSYLEQAQASGAKVVGFANAGLDAQNCIKQAHEFGLNQTMKIAPLLMFIQDPHAIGTQICGGLLTTETFYWDMNDRTRGFTKRLLAQTKRNNYPNQAHASSYASTIHYLKAVKALGPAEAKKSGRAVVAKMKALPTDDDAFGQGRIRADGRGEFPAYLFQIKTPAESKGEWDLYKLVRTTPAADVLHPLNPKCNFPAG</sequence>
<name>A0A2S6NNS9_RHOGL</name>
<comment type="caution">
    <text evidence="5">The sequence shown here is derived from an EMBL/GenBank/DDBJ whole genome shotgun (WGS) entry which is preliminary data.</text>
</comment>
<dbReference type="Proteomes" id="UP000239724">
    <property type="component" value="Unassembled WGS sequence"/>
</dbReference>
<feature type="domain" description="Leucine-binding protein" evidence="4">
    <location>
        <begin position="30"/>
        <end position="371"/>
    </location>
</feature>